<feature type="region of interest" description="Disordered" evidence="1">
    <location>
        <begin position="119"/>
        <end position="138"/>
    </location>
</feature>
<evidence type="ECO:0000313" key="2">
    <source>
        <dbReference type="EnsemblProtists" id="HpaP809485"/>
    </source>
</evidence>
<protein>
    <submittedName>
        <fullName evidence="2">Uncharacterized protein</fullName>
    </submittedName>
</protein>
<feature type="compositionally biased region" description="Pro residues" evidence="1">
    <location>
        <begin position="178"/>
        <end position="188"/>
    </location>
</feature>
<dbReference type="VEuPathDB" id="FungiDB:HpaG809485"/>
<dbReference type="Proteomes" id="UP000011713">
    <property type="component" value="Unassembled WGS sequence"/>
</dbReference>
<accession>M4BSQ1</accession>
<sequence length="188" mass="20783">MLTDPASTWQHVAVVDPSSTTTSTCEACDGPSLAVCNTATCSSSVKLWFLSQESVPRQWSSASHGRATAPVCDRQPNIALKQRLSVRHARAVAPNRSRHSKTAPKHRLMVRHVRAEASVHTNTATWQRPSLSVPEIPTTPEQRLPVCHERAAAPESVHDEDSCRCRGFRSPSRQQWLPRPPSTSRPEL</sequence>
<name>M4BSQ1_HYAAE</name>
<feature type="compositionally biased region" description="Polar residues" evidence="1">
    <location>
        <begin position="119"/>
        <end position="130"/>
    </location>
</feature>
<dbReference type="AlphaFoldDB" id="M4BSQ1"/>
<reference evidence="3" key="1">
    <citation type="journal article" date="2010" name="Science">
        <title>Signatures of adaptation to obligate biotrophy in the Hyaloperonospora arabidopsidis genome.</title>
        <authorList>
            <person name="Baxter L."/>
            <person name="Tripathy S."/>
            <person name="Ishaque N."/>
            <person name="Boot N."/>
            <person name="Cabral A."/>
            <person name="Kemen E."/>
            <person name="Thines M."/>
            <person name="Ah-Fong A."/>
            <person name="Anderson R."/>
            <person name="Badejoko W."/>
            <person name="Bittner-Eddy P."/>
            <person name="Boore J.L."/>
            <person name="Chibucos M.C."/>
            <person name="Coates M."/>
            <person name="Dehal P."/>
            <person name="Delehaunty K."/>
            <person name="Dong S."/>
            <person name="Downton P."/>
            <person name="Dumas B."/>
            <person name="Fabro G."/>
            <person name="Fronick C."/>
            <person name="Fuerstenberg S.I."/>
            <person name="Fulton L."/>
            <person name="Gaulin E."/>
            <person name="Govers F."/>
            <person name="Hughes L."/>
            <person name="Humphray S."/>
            <person name="Jiang R.H."/>
            <person name="Judelson H."/>
            <person name="Kamoun S."/>
            <person name="Kyung K."/>
            <person name="Meijer H."/>
            <person name="Minx P."/>
            <person name="Morris P."/>
            <person name="Nelson J."/>
            <person name="Phuntumart V."/>
            <person name="Qutob D."/>
            <person name="Rehmany A."/>
            <person name="Rougon-Cardoso A."/>
            <person name="Ryden P."/>
            <person name="Torto-Alalibo T."/>
            <person name="Studholme D."/>
            <person name="Wang Y."/>
            <person name="Win J."/>
            <person name="Wood J."/>
            <person name="Clifton S.W."/>
            <person name="Rogers J."/>
            <person name="Van den Ackerveken G."/>
            <person name="Jones J.D."/>
            <person name="McDowell J.M."/>
            <person name="Beynon J."/>
            <person name="Tyler B.M."/>
        </authorList>
    </citation>
    <scope>NUCLEOTIDE SEQUENCE [LARGE SCALE GENOMIC DNA]</scope>
    <source>
        <strain evidence="3">Emoy2</strain>
    </source>
</reference>
<dbReference type="InParanoid" id="M4BSQ1"/>
<organism evidence="2 3">
    <name type="scientific">Hyaloperonospora arabidopsidis (strain Emoy2)</name>
    <name type="common">Downy mildew agent</name>
    <name type="synonym">Peronospora arabidopsidis</name>
    <dbReference type="NCBI Taxonomy" id="559515"/>
    <lineage>
        <taxon>Eukaryota</taxon>
        <taxon>Sar</taxon>
        <taxon>Stramenopiles</taxon>
        <taxon>Oomycota</taxon>
        <taxon>Peronosporomycetes</taxon>
        <taxon>Peronosporales</taxon>
        <taxon>Peronosporaceae</taxon>
        <taxon>Hyaloperonospora</taxon>
    </lineage>
</organism>
<keyword evidence="3" id="KW-1185">Reference proteome</keyword>
<feature type="region of interest" description="Disordered" evidence="1">
    <location>
        <begin position="151"/>
        <end position="188"/>
    </location>
</feature>
<evidence type="ECO:0000256" key="1">
    <source>
        <dbReference type="SAM" id="MobiDB-lite"/>
    </source>
</evidence>
<dbReference type="EnsemblProtists" id="HpaT809485">
    <property type="protein sequence ID" value="HpaP809485"/>
    <property type="gene ID" value="HpaG809485"/>
</dbReference>
<proteinExistence type="predicted"/>
<evidence type="ECO:0000313" key="3">
    <source>
        <dbReference type="Proteomes" id="UP000011713"/>
    </source>
</evidence>
<dbReference type="HOGENOM" id="CLU_113521_0_0_1"/>
<feature type="compositionally biased region" description="Basic and acidic residues" evidence="1">
    <location>
        <begin position="151"/>
        <end position="164"/>
    </location>
</feature>
<reference evidence="2" key="2">
    <citation type="submission" date="2015-06" db="UniProtKB">
        <authorList>
            <consortium name="EnsemblProtists"/>
        </authorList>
    </citation>
    <scope>IDENTIFICATION</scope>
    <source>
        <strain evidence="2">Emoy2</strain>
    </source>
</reference>
<dbReference type="EMBL" id="JH597779">
    <property type="status" value="NOT_ANNOTATED_CDS"/>
    <property type="molecule type" value="Genomic_DNA"/>
</dbReference>